<evidence type="ECO:0000313" key="2">
    <source>
        <dbReference type="Proteomes" id="UP000887013"/>
    </source>
</evidence>
<organism evidence="1 2">
    <name type="scientific">Nephila pilipes</name>
    <name type="common">Giant wood spider</name>
    <name type="synonym">Nephila maculata</name>
    <dbReference type="NCBI Taxonomy" id="299642"/>
    <lineage>
        <taxon>Eukaryota</taxon>
        <taxon>Metazoa</taxon>
        <taxon>Ecdysozoa</taxon>
        <taxon>Arthropoda</taxon>
        <taxon>Chelicerata</taxon>
        <taxon>Arachnida</taxon>
        <taxon>Araneae</taxon>
        <taxon>Araneomorphae</taxon>
        <taxon>Entelegynae</taxon>
        <taxon>Araneoidea</taxon>
        <taxon>Nephilidae</taxon>
        <taxon>Nephila</taxon>
    </lineage>
</organism>
<name>A0A8X6N1F1_NEPPI</name>
<reference evidence="1" key="1">
    <citation type="submission" date="2020-08" db="EMBL/GenBank/DDBJ databases">
        <title>Multicomponent nature underlies the extraordinary mechanical properties of spider dragline silk.</title>
        <authorList>
            <person name="Kono N."/>
            <person name="Nakamura H."/>
            <person name="Mori M."/>
            <person name="Yoshida Y."/>
            <person name="Ohtoshi R."/>
            <person name="Malay A.D."/>
            <person name="Moran D.A.P."/>
            <person name="Tomita M."/>
            <person name="Numata K."/>
            <person name="Arakawa K."/>
        </authorList>
    </citation>
    <scope>NUCLEOTIDE SEQUENCE</scope>
</reference>
<comment type="caution">
    <text evidence="1">The sequence shown here is derived from an EMBL/GenBank/DDBJ whole genome shotgun (WGS) entry which is preliminary data.</text>
</comment>
<gene>
    <name evidence="1" type="primary">AVEN_97169_1</name>
    <name evidence="1" type="ORF">NPIL_89791</name>
</gene>
<protein>
    <submittedName>
        <fullName evidence="1">DUF1758 domain-containing protein</fullName>
    </submittedName>
</protein>
<sequence length="217" mass="25122">MAQNIVRSLKSANRLNEYQEVFNQWEREGIIEQIHQDNDISESLGLNYLPHIAVFLKTPQQPRNDIPAILNRFRWGKIGVISDTKQVFLQLMLKCFAVYGVEEWRSAKDNHAYALWDGIRYIMHLLPTCSCFESCIRSGEKIQRLKSLSTFKDADGILRIKTKLLMREDNENFKIPIVLPSDYHVVKSYFVQTPRAGTSWSAISDVGSERKLLDSKE</sequence>
<dbReference type="Proteomes" id="UP000887013">
    <property type="component" value="Unassembled WGS sequence"/>
</dbReference>
<dbReference type="AlphaFoldDB" id="A0A8X6N1F1"/>
<dbReference type="EMBL" id="BMAW01052957">
    <property type="protein sequence ID" value="GFS88408.1"/>
    <property type="molecule type" value="Genomic_DNA"/>
</dbReference>
<proteinExistence type="predicted"/>
<keyword evidence="2" id="KW-1185">Reference proteome</keyword>
<evidence type="ECO:0000313" key="1">
    <source>
        <dbReference type="EMBL" id="GFS88408.1"/>
    </source>
</evidence>
<accession>A0A8X6N1F1</accession>